<name>A0ABQ5QMT9_9ACTN</name>
<dbReference type="EMBL" id="BSDI01000004">
    <property type="protein sequence ID" value="GLH95863.1"/>
    <property type="molecule type" value="Genomic_DNA"/>
</dbReference>
<protein>
    <recommendedName>
        <fullName evidence="3">Phosphoribosyltransferase domain-containing protein</fullName>
    </recommendedName>
</protein>
<comment type="caution">
    <text evidence="1">The sequence shown here is derived from an EMBL/GenBank/DDBJ whole genome shotgun (WGS) entry which is preliminary data.</text>
</comment>
<dbReference type="SUPFAM" id="SSF53271">
    <property type="entry name" value="PRTase-like"/>
    <property type="match status" value="1"/>
</dbReference>
<dbReference type="Proteomes" id="UP001144280">
    <property type="component" value="Unassembled WGS sequence"/>
</dbReference>
<evidence type="ECO:0008006" key="3">
    <source>
        <dbReference type="Google" id="ProtNLM"/>
    </source>
</evidence>
<dbReference type="PANTHER" id="PTHR47505">
    <property type="entry name" value="DNA UTILIZATION PROTEIN YHGH"/>
    <property type="match status" value="1"/>
</dbReference>
<dbReference type="InterPro" id="IPR051910">
    <property type="entry name" value="ComF/GntX_DNA_util-trans"/>
</dbReference>
<gene>
    <name evidence="1" type="ORF">Pa4123_11350</name>
</gene>
<dbReference type="RefSeq" id="WP_407676749.1">
    <property type="nucleotide sequence ID" value="NZ_BSDI01000004.1"/>
</dbReference>
<evidence type="ECO:0000313" key="2">
    <source>
        <dbReference type="Proteomes" id="UP001144280"/>
    </source>
</evidence>
<dbReference type="PANTHER" id="PTHR47505:SF1">
    <property type="entry name" value="DNA UTILIZATION PROTEIN YHGH"/>
    <property type="match status" value="1"/>
</dbReference>
<evidence type="ECO:0000313" key="1">
    <source>
        <dbReference type="EMBL" id="GLH95863.1"/>
    </source>
</evidence>
<reference evidence="1" key="1">
    <citation type="submission" date="2022-12" db="EMBL/GenBank/DDBJ databases">
        <title>New Phytohabitans aurantiacus sp. RD004123 nov., an actinomycete isolated from soil.</title>
        <authorList>
            <person name="Triningsih D.W."/>
            <person name="Harunari E."/>
            <person name="Igarashi Y."/>
        </authorList>
    </citation>
    <scope>NUCLEOTIDE SEQUENCE</scope>
    <source>
        <strain evidence="1">RD004123</strain>
    </source>
</reference>
<proteinExistence type="predicted"/>
<accession>A0ABQ5QMT9</accession>
<organism evidence="1 2">
    <name type="scientific">Phytohabitans aurantiacus</name>
    <dbReference type="NCBI Taxonomy" id="3016789"/>
    <lineage>
        <taxon>Bacteria</taxon>
        <taxon>Bacillati</taxon>
        <taxon>Actinomycetota</taxon>
        <taxon>Actinomycetes</taxon>
        <taxon>Micromonosporales</taxon>
        <taxon>Micromonosporaceae</taxon>
    </lineage>
</organism>
<dbReference type="InterPro" id="IPR029057">
    <property type="entry name" value="PRTase-like"/>
</dbReference>
<dbReference type="Gene3D" id="3.40.50.2020">
    <property type="match status" value="1"/>
</dbReference>
<sequence>MGVWTAVADLVLPAGCAGCGAERVPLRYGACDACAGELTALRPGPARPTPAPAGLPPCGALGPYAGVLREALLAYKERGRHGLAVPLGALLADVVAHRLGGAPVRVLLVPVPDTARAARSRHGDHMRRLAANAAASLRRAGWPAEVARPLRARPRADSAELDRAERLAASADAFQMAPGRAPALRRAARGRAVVVVDDILTTGATLAAISGRLTTAGVTVRAGAVLAATQLRQAG</sequence>
<keyword evidence="2" id="KW-1185">Reference proteome</keyword>